<evidence type="ECO:0000256" key="1">
    <source>
        <dbReference type="ARBA" id="ARBA00023015"/>
    </source>
</evidence>
<dbReference type="InterPro" id="IPR003441">
    <property type="entry name" value="NAC-dom"/>
</dbReference>
<keyword evidence="1" id="KW-0805">Transcription regulation</keyword>
<evidence type="ECO:0000256" key="2">
    <source>
        <dbReference type="ARBA" id="ARBA00023125"/>
    </source>
</evidence>
<dbReference type="GO" id="GO:0003677">
    <property type="term" value="F:DNA binding"/>
    <property type="evidence" value="ECO:0007669"/>
    <property type="project" value="UniProtKB-KW"/>
</dbReference>
<keyword evidence="2" id="KW-0238">DNA-binding</keyword>
<keyword evidence="7" id="KW-1185">Reference proteome</keyword>
<gene>
    <name evidence="6" type="ORF">F3Y22_tig00113726pilonHSYRG00304</name>
</gene>
<keyword evidence="3" id="KW-0804">Transcription</keyword>
<dbReference type="AlphaFoldDB" id="A0A6A2WNW4"/>
<evidence type="ECO:0000256" key="3">
    <source>
        <dbReference type="ARBA" id="ARBA00023163"/>
    </source>
</evidence>
<protein>
    <submittedName>
        <fullName evidence="6">NAC domain-containing protein 77</fullName>
    </submittedName>
</protein>
<evidence type="ECO:0000313" key="6">
    <source>
        <dbReference type="EMBL" id="KAE8661341.1"/>
    </source>
</evidence>
<evidence type="ECO:0000259" key="5">
    <source>
        <dbReference type="PROSITE" id="PS51005"/>
    </source>
</evidence>
<dbReference type="PROSITE" id="PS51005">
    <property type="entry name" value="NAC"/>
    <property type="match status" value="1"/>
</dbReference>
<dbReference type="Gene3D" id="2.170.150.80">
    <property type="entry name" value="NAC domain"/>
    <property type="match status" value="1"/>
</dbReference>
<dbReference type="InterPro" id="IPR036093">
    <property type="entry name" value="NAC_dom_sf"/>
</dbReference>
<accession>A0A6A2WNW4</accession>
<evidence type="ECO:0000313" key="7">
    <source>
        <dbReference type="Proteomes" id="UP000436088"/>
    </source>
</evidence>
<dbReference type="GO" id="GO:0006355">
    <property type="term" value="P:regulation of DNA-templated transcription"/>
    <property type="evidence" value="ECO:0007669"/>
    <property type="project" value="InterPro"/>
</dbReference>
<keyword evidence="4" id="KW-0539">Nucleus</keyword>
<sequence>MVEEVKVMGAACNKLGNMVIVESTLHMVVVVEVVLYMEEVRVVVESELEHIGNKLEVIELPPGFRFHPTDEELITHYLSRKVIKMEFNAVVIAEADLNKFEPWDLPRKAKMGEKEWYFFCMRDRKYPTGLRTNRATGAGYWKATGKDKEILEAKTVVGMKKTLMSILHEHDLPPLVDSSPHDSVTVTAVETSQPTCSFDQMEHH</sequence>
<dbReference type="Proteomes" id="UP000436088">
    <property type="component" value="Unassembled WGS sequence"/>
</dbReference>
<organism evidence="6 7">
    <name type="scientific">Hibiscus syriacus</name>
    <name type="common">Rose of Sharon</name>
    <dbReference type="NCBI Taxonomy" id="106335"/>
    <lineage>
        <taxon>Eukaryota</taxon>
        <taxon>Viridiplantae</taxon>
        <taxon>Streptophyta</taxon>
        <taxon>Embryophyta</taxon>
        <taxon>Tracheophyta</taxon>
        <taxon>Spermatophyta</taxon>
        <taxon>Magnoliopsida</taxon>
        <taxon>eudicotyledons</taxon>
        <taxon>Gunneridae</taxon>
        <taxon>Pentapetalae</taxon>
        <taxon>rosids</taxon>
        <taxon>malvids</taxon>
        <taxon>Malvales</taxon>
        <taxon>Malvaceae</taxon>
        <taxon>Malvoideae</taxon>
        <taxon>Hibiscus</taxon>
    </lineage>
</organism>
<dbReference type="EMBL" id="VEPZ02001721">
    <property type="protein sequence ID" value="KAE8661341.1"/>
    <property type="molecule type" value="Genomic_DNA"/>
</dbReference>
<dbReference type="PANTHER" id="PTHR31744">
    <property type="entry name" value="PROTEIN CUP-SHAPED COTYLEDON 2-RELATED"/>
    <property type="match status" value="1"/>
</dbReference>
<dbReference type="Pfam" id="PF02365">
    <property type="entry name" value="NAM"/>
    <property type="match status" value="1"/>
</dbReference>
<feature type="domain" description="NAC" evidence="5">
    <location>
        <begin position="60"/>
        <end position="204"/>
    </location>
</feature>
<proteinExistence type="predicted"/>
<dbReference type="SUPFAM" id="SSF101941">
    <property type="entry name" value="NAC domain"/>
    <property type="match status" value="1"/>
</dbReference>
<comment type="caution">
    <text evidence="6">The sequence shown here is derived from an EMBL/GenBank/DDBJ whole genome shotgun (WGS) entry which is preliminary data.</text>
</comment>
<dbReference type="PANTHER" id="PTHR31744:SF219">
    <property type="entry name" value="NAC DOMAIN-CONTAINING PROTEIN 4"/>
    <property type="match status" value="1"/>
</dbReference>
<evidence type="ECO:0000256" key="4">
    <source>
        <dbReference type="ARBA" id="ARBA00023242"/>
    </source>
</evidence>
<reference evidence="6" key="1">
    <citation type="submission" date="2019-09" db="EMBL/GenBank/DDBJ databases">
        <title>Draft genome information of white flower Hibiscus syriacus.</title>
        <authorList>
            <person name="Kim Y.-M."/>
        </authorList>
    </citation>
    <scope>NUCLEOTIDE SEQUENCE [LARGE SCALE GENOMIC DNA]</scope>
    <source>
        <strain evidence="6">YM2019G1</strain>
    </source>
</reference>
<name>A0A6A2WNW4_HIBSY</name>